<evidence type="ECO:0008006" key="3">
    <source>
        <dbReference type="Google" id="ProtNLM"/>
    </source>
</evidence>
<dbReference type="AlphaFoldDB" id="A0A238WC83"/>
<dbReference type="EMBL" id="FZNY01000001">
    <property type="protein sequence ID" value="SNR44162.1"/>
    <property type="molecule type" value="Genomic_DNA"/>
</dbReference>
<name>A0A238WC83_9FLAO</name>
<proteinExistence type="predicted"/>
<evidence type="ECO:0000313" key="2">
    <source>
        <dbReference type="Proteomes" id="UP000198379"/>
    </source>
</evidence>
<sequence length="209" mass="23279">MKYYFFFIVIVVCSHNLLGQKKLFKEYDVGDTHTVYIKSDDIFQIKVTTSTTDKIAIYTQIEGETFESTLLHTEIEDGILKITTGRTPDYIPFNDKLSAHKILSIVLEVSLPEGLTLEVYSTLASVKAQGDYTQIQVNLGRGGCNLSNFRFRESVRINTISGNIELETKKAAIHAQSRNGTIVIPKGMTGAKTIHLQSIDGDITVINSQ</sequence>
<organism evidence="1 2">
    <name type="scientific">Dokdonia pacifica</name>
    <dbReference type="NCBI Taxonomy" id="1627892"/>
    <lineage>
        <taxon>Bacteria</taxon>
        <taxon>Pseudomonadati</taxon>
        <taxon>Bacteroidota</taxon>
        <taxon>Flavobacteriia</taxon>
        <taxon>Flavobacteriales</taxon>
        <taxon>Flavobacteriaceae</taxon>
        <taxon>Dokdonia</taxon>
    </lineage>
</organism>
<accession>A0A238WC83</accession>
<keyword evidence="2" id="KW-1185">Reference proteome</keyword>
<dbReference type="Proteomes" id="UP000198379">
    <property type="component" value="Unassembled WGS sequence"/>
</dbReference>
<protein>
    <recommendedName>
        <fullName evidence="3">Adhesin</fullName>
    </recommendedName>
</protein>
<evidence type="ECO:0000313" key="1">
    <source>
        <dbReference type="EMBL" id="SNR44162.1"/>
    </source>
</evidence>
<gene>
    <name evidence="1" type="ORF">SAMN06265376_101932</name>
</gene>
<reference evidence="1 2" key="1">
    <citation type="submission" date="2017-06" db="EMBL/GenBank/DDBJ databases">
        <authorList>
            <person name="Kim H.J."/>
            <person name="Triplett B.A."/>
        </authorList>
    </citation>
    <scope>NUCLEOTIDE SEQUENCE [LARGE SCALE GENOMIC DNA]</scope>
    <source>
        <strain evidence="1 2">DSM 25597</strain>
    </source>
</reference>